<dbReference type="EMBL" id="MTYJ01000071">
    <property type="protein sequence ID" value="OQV16686.1"/>
    <property type="molecule type" value="Genomic_DNA"/>
</dbReference>
<feature type="transmembrane region" description="Helical" evidence="6">
    <location>
        <begin position="180"/>
        <end position="203"/>
    </location>
</feature>
<name>A0A1W0WN92_HYPEX</name>
<evidence type="ECO:0000313" key="7">
    <source>
        <dbReference type="EMBL" id="OQV16686.1"/>
    </source>
</evidence>
<dbReference type="GO" id="GO:0016020">
    <property type="term" value="C:membrane"/>
    <property type="evidence" value="ECO:0007669"/>
    <property type="project" value="UniProtKB-SubCell"/>
</dbReference>
<feature type="transmembrane region" description="Helical" evidence="6">
    <location>
        <begin position="138"/>
        <end position="168"/>
    </location>
</feature>
<evidence type="ECO:0000313" key="8">
    <source>
        <dbReference type="Proteomes" id="UP000192578"/>
    </source>
</evidence>
<keyword evidence="3 6" id="KW-0812">Transmembrane</keyword>
<comment type="similarity">
    <text evidence="2">Belongs to the clarin family.</text>
</comment>
<evidence type="ECO:0008006" key="9">
    <source>
        <dbReference type="Google" id="ProtNLM"/>
    </source>
</evidence>
<dbReference type="Proteomes" id="UP000192578">
    <property type="component" value="Unassembled WGS sequence"/>
</dbReference>
<dbReference type="OrthoDB" id="6432214at2759"/>
<dbReference type="PANTHER" id="PTHR31548">
    <property type="entry name" value="CLARIN"/>
    <property type="match status" value="1"/>
</dbReference>
<comment type="caution">
    <text evidence="7">The sequence shown here is derived from an EMBL/GenBank/DDBJ whole genome shotgun (WGS) entry which is preliminary data.</text>
</comment>
<keyword evidence="8" id="KW-1185">Reference proteome</keyword>
<reference evidence="8" key="1">
    <citation type="submission" date="2017-01" db="EMBL/GenBank/DDBJ databases">
        <title>Comparative genomics of anhydrobiosis in the tardigrade Hypsibius dujardini.</title>
        <authorList>
            <person name="Yoshida Y."/>
            <person name="Koutsovoulos G."/>
            <person name="Laetsch D."/>
            <person name="Stevens L."/>
            <person name="Kumar S."/>
            <person name="Horikawa D."/>
            <person name="Ishino K."/>
            <person name="Komine S."/>
            <person name="Tomita M."/>
            <person name="Blaxter M."/>
            <person name="Arakawa K."/>
        </authorList>
    </citation>
    <scope>NUCLEOTIDE SEQUENCE [LARGE SCALE GENOMIC DNA]</scope>
    <source>
        <strain evidence="8">Z151</strain>
    </source>
</reference>
<proteinExistence type="inferred from homology"/>
<evidence type="ECO:0000256" key="6">
    <source>
        <dbReference type="SAM" id="Phobius"/>
    </source>
</evidence>
<evidence type="ECO:0000256" key="2">
    <source>
        <dbReference type="ARBA" id="ARBA00005787"/>
    </source>
</evidence>
<comment type="subcellular location">
    <subcellularLocation>
        <location evidence="1">Membrane</location>
        <topology evidence="1">Multi-pass membrane protein</topology>
    </subcellularLocation>
</comment>
<sequence length="281" mass="31225">MERQERRSRIFLLLAFLLTLISLGLLAAAMGSEYWVQAAMRYKDPAAMNLNGDSVTVSYAHHGLFGGELRHEARVIRIRQDIAIRCDASARTCRYNSVDPATGQVALTEGLNNMSFSEYCDPSLQYSGSLLKPGEISFWSWIVVVIFLSLAMLFGLVAAVFTMVNVLYVPISDFVGIAGVYVWNIAAAISTLITLCVWAGLYYTHLRYNILPSLILSSNFLTSCGMAQHGVAVWLCLAALLLFFANVVLVRLRRGGRGLIARNKKSAFGRKEYRKGEETLY</sequence>
<gene>
    <name evidence="7" type="ORF">BV898_09197</name>
</gene>
<evidence type="ECO:0000256" key="3">
    <source>
        <dbReference type="ARBA" id="ARBA00022692"/>
    </source>
</evidence>
<accession>A0A1W0WN92</accession>
<keyword evidence="4 6" id="KW-1133">Transmembrane helix</keyword>
<dbReference type="AlphaFoldDB" id="A0A1W0WN92"/>
<dbReference type="PANTHER" id="PTHR31548:SF1">
    <property type="entry name" value="LD47387P"/>
    <property type="match status" value="1"/>
</dbReference>
<protein>
    <recommendedName>
        <fullName evidence="9">Clarin-3</fullName>
    </recommendedName>
</protein>
<evidence type="ECO:0000256" key="4">
    <source>
        <dbReference type="ARBA" id="ARBA00022989"/>
    </source>
</evidence>
<dbReference type="GO" id="GO:0007605">
    <property type="term" value="P:sensory perception of sound"/>
    <property type="evidence" value="ECO:0007669"/>
    <property type="project" value="UniProtKB-ARBA"/>
</dbReference>
<dbReference type="InterPro" id="IPR026748">
    <property type="entry name" value="Clarin"/>
</dbReference>
<evidence type="ECO:0000256" key="1">
    <source>
        <dbReference type="ARBA" id="ARBA00004141"/>
    </source>
</evidence>
<feature type="transmembrane region" description="Helical" evidence="6">
    <location>
        <begin position="231"/>
        <end position="252"/>
    </location>
</feature>
<organism evidence="7 8">
    <name type="scientific">Hypsibius exemplaris</name>
    <name type="common">Freshwater tardigrade</name>
    <dbReference type="NCBI Taxonomy" id="2072580"/>
    <lineage>
        <taxon>Eukaryota</taxon>
        <taxon>Metazoa</taxon>
        <taxon>Ecdysozoa</taxon>
        <taxon>Tardigrada</taxon>
        <taxon>Eutardigrada</taxon>
        <taxon>Parachela</taxon>
        <taxon>Hypsibioidea</taxon>
        <taxon>Hypsibiidae</taxon>
        <taxon>Hypsibius</taxon>
    </lineage>
</organism>
<keyword evidence="5 6" id="KW-0472">Membrane</keyword>
<evidence type="ECO:0000256" key="5">
    <source>
        <dbReference type="ARBA" id="ARBA00023136"/>
    </source>
</evidence>